<dbReference type="InterPro" id="IPR017585">
    <property type="entry name" value="SAF_FlgA"/>
</dbReference>
<evidence type="ECO:0000256" key="7">
    <source>
        <dbReference type="RuleBase" id="RU362063"/>
    </source>
</evidence>
<dbReference type="PANTHER" id="PTHR36307:SF1">
    <property type="entry name" value="FLAGELLA BASAL BODY P-RING FORMATION PROTEIN FLGA"/>
    <property type="match status" value="1"/>
</dbReference>
<evidence type="ECO:0000256" key="6">
    <source>
        <dbReference type="ARBA" id="ARBA00025643"/>
    </source>
</evidence>
<evidence type="ECO:0000256" key="2">
    <source>
        <dbReference type="ARBA" id="ARBA00010474"/>
    </source>
</evidence>
<dbReference type="Proteomes" id="UP000235116">
    <property type="component" value="Chromosome"/>
</dbReference>
<dbReference type="GO" id="GO:0044780">
    <property type="term" value="P:bacterial-type flagellum assembly"/>
    <property type="evidence" value="ECO:0007669"/>
    <property type="project" value="InterPro"/>
</dbReference>
<keyword evidence="10" id="KW-1185">Reference proteome</keyword>
<dbReference type="SMART" id="SM00858">
    <property type="entry name" value="SAF"/>
    <property type="match status" value="1"/>
</dbReference>
<keyword evidence="4 7" id="KW-0732">Signal</keyword>
<evidence type="ECO:0000313" key="10">
    <source>
        <dbReference type="Proteomes" id="UP000235116"/>
    </source>
</evidence>
<evidence type="ECO:0000313" key="9">
    <source>
        <dbReference type="EMBL" id="AUM11657.1"/>
    </source>
</evidence>
<accession>A0A2K9LHE7</accession>
<keyword evidence="9" id="KW-0969">Cilium</keyword>
<dbReference type="InterPro" id="IPR013974">
    <property type="entry name" value="SAF"/>
</dbReference>
<gene>
    <name evidence="9" type="primary">flgA</name>
    <name evidence="9" type="ORF">Kalk_04130</name>
</gene>
<keyword evidence="5 7" id="KW-0574">Periplasm</keyword>
<evidence type="ECO:0000256" key="5">
    <source>
        <dbReference type="ARBA" id="ARBA00022764"/>
    </source>
</evidence>
<organism evidence="9 10">
    <name type="scientific">Ketobacter alkanivorans</name>
    <dbReference type="NCBI Taxonomy" id="1917421"/>
    <lineage>
        <taxon>Bacteria</taxon>
        <taxon>Pseudomonadati</taxon>
        <taxon>Pseudomonadota</taxon>
        <taxon>Gammaproteobacteria</taxon>
        <taxon>Pseudomonadales</taxon>
        <taxon>Ketobacteraceae</taxon>
        <taxon>Ketobacter</taxon>
    </lineage>
</organism>
<dbReference type="PANTHER" id="PTHR36307">
    <property type="entry name" value="FLAGELLA BASAL BODY P-RING FORMATION PROTEIN FLGA"/>
    <property type="match status" value="1"/>
</dbReference>
<sequence>MNRKHQEIIASCWHALLLVLAMYSTALQAAPSSLQQQINDAINLYVDETHNGGFEQIEVDIQPVDTRLRLSDCESALELEHRPRNRSTGRLTFKVSCANPENWTIHVPVTIQAFDNIVVSDLPIAKGTHLSPSDLRLELRDVSRLYGGYFKTIDELVGFVARRPIPAEQVMNPALVDPAKMINRGERVVIIGEGHGLSIRTTGLAMEDGAFGELIRVRNTSSDKVVEGRITAPGQIKVSL</sequence>
<evidence type="ECO:0000256" key="1">
    <source>
        <dbReference type="ARBA" id="ARBA00004418"/>
    </source>
</evidence>
<keyword evidence="9" id="KW-0282">Flagellum</keyword>
<dbReference type="InterPro" id="IPR039246">
    <property type="entry name" value="Flagellar_FlgA"/>
</dbReference>
<dbReference type="OrthoDB" id="1669037at2"/>
<dbReference type="Gene3D" id="2.30.30.760">
    <property type="match status" value="1"/>
</dbReference>
<name>A0A2K9LHE7_9GAMM</name>
<dbReference type="Pfam" id="PF13144">
    <property type="entry name" value="ChapFlgA"/>
    <property type="match status" value="1"/>
</dbReference>
<dbReference type="GO" id="GO:0042597">
    <property type="term" value="C:periplasmic space"/>
    <property type="evidence" value="ECO:0007669"/>
    <property type="project" value="UniProtKB-SubCell"/>
</dbReference>
<proteinExistence type="inferred from homology"/>
<protein>
    <recommendedName>
        <fullName evidence="3 7">Flagella basal body P-ring formation protein FlgA</fullName>
    </recommendedName>
</protein>
<dbReference type="EMBL" id="CP022684">
    <property type="protein sequence ID" value="AUM11657.1"/>
    <property type="molecule type" value="Genomic_DNA"/>
</dbReference>
<evidence type="ECO:0000256" key="3">
    <source>
        <dbReference type="ARBA" id="ARBA00014754"/>
    </source>
</evidence>
<dbReference type="KEGG" id="kak:Kalk_04130"/>
<dbReference type="InterPro" id="IPR041231">
    <property type="entry name" value="FlgA_N"/>
</dbReference>
<dbReference type="NCBIfam" id="TIGR03170">
    <property type="entry name" value="flgA_cterm"/>
    <property type="match status" value="1"/>
</dbReference>
<dbReference type="CDD" id="cd11614">
    <property type="entry name" value="SAF_CpaB_FlgA_like"/>
    <property type="match status" value="1"/>
</dbReference>
<evidence type="ECO:0000259" key="8">
    <source>
        <dbReference type="SMART" id="SM00858"/>
    </source>
</evidence>
<dbReference type="AlphaFoldDB" id="A0A2K9LHE7"/>
<evidence type="ECO:0000256" key="4">
    <source>
        <dbReference type="ARBA" id="ARBA00022729"/>
    </source>
</evidence>
<dbReference type="Pfam" id="PF17656">
    <property type="entry name" value="ChapFlgA_N"/>
    <property type="match status" value="1"/>
</dbReference>
<dbReference type="Gene3D" id="3.90.1210.10">
    <property type="entry name" value="Antifreeze-like/N-acetylneuraminic acid synthase C-terminal domain"/>
    <property type="match status" value="1"/>
</dbReference>
<reference evidence="10" key="1">
    <citation type="submission" date="2017-08" db="EMBL/GenBank/DDBJ databases">
        <title>Direct submision.</title>
        <authorList>
            <person name="Kim S.-J."/>
            <person name="Rhee S.-K."/>
        </authorList>
    </citation>
    <scope>NUCLEOTIDE SEQUENCE [LARGE SCALE GENOMIC DNA]</scope>
    <source>
        <strain evidence="10">GI5</strain>
    </source>
</reference>
<feature type="domain" description="SAF" evidence="8">
    <location>
        <begin position="115"/>
        <end position="177"/>
    </location>
</feature>
<comment type="function">
    <text evidence="6 7">Involved in the assembly process of the P-ring formation. It may associate with FlgF on the rod constituting a structure essential for the P-ring assembly or may act as a modulator protein for the P-ring assembly.</text>
</comment>
<dbReference type="RefSeq" id="WP_101892997.1">
    <property type="nucleotide sequence ID" value="NZ_CP022684.1"/>
</dbReference>
<feature type="chain" id="PRO_5014487803" description="Flagella basal body P-ring formation protein FlgA" evidence="7">
    <location>
        <begin position="30"/>
        <end position="240"/>
    </location>
</feature>
<comment type="similarity">
    <text evidence="2 7">Belongs to the FlgA family.</text>
</comment>
<keyword evidence="7" id="KW-1005">Bacterial flagellum biogenesis</keyword>
<feature type="signal peptide" evidence="7">
    <location>
        <begin position="1"/>
        <end position="29"/>
    </location>
</feature>
<keyword evidence="9" id="KW-0966">Cell projection</keyword>
<comment type="subcellular location">
    <subcellularLocation>
        <location evidence="1 7">Periplasm</location>
    </subcellularLocation>
</comment>